<dbReference type="EMBL" id="MJBS01000093">
    <property type="protein sequence ID" value="OHE94819.1"/>
    <property type="molecule type" value="Genomic_DNA"/>
</dbReference>
<dbReference type="GeneID" id="34563065"/>
<comment type="caution">
    <text evidence="2">The sequence shown here is derived from an EMBL/GenBank/DDBJ whole genome shotgun (WGS) entry which is preliminary data.</text>
</comment>
<name>A0A1G4B075_9PEZI</name>
<organism evidence="2 3">
    <name type="scientific">Colletotrichum orchidophilum</name>
    <dbReference type="NCBI Taxonomy" id="1209926"/>
    <lineage>
        <taxon>Eukaryota</taxon>
        <taxon>Fungi</taxon>
        <taxon>Dikarya</taxon>
        <taxon>Ascomycota</taxon>
        <taxon>Pezizomycotina</taxon>
        <taxon>Sordariomycetes</taxon>
        <taxon>Hypocreomycetidae</taxon>
        <taxon>Glomerellales</taxon>
        <taxon>Glomerellaceae</taxon>
        <taxon>Colletotrichum</taxon>
    </lineage>
</organism>
<proteinExistence type="predicted"/>
<dbReference type="AlphaFoldDB" id="A0A1G4B075"/>
<gene>
    <name evidence="2" type="ORF">CORC01_09926</name>
</gene>
<dbReference type="Proteomes" id="UP000176998">
    <property type="component" value="Unassembled WGS sequence"/>
</dbReference>
<reference evidence="2 3" key="1">
    <citation type="submission" date="2016-09" db="EMBL/GenBank/DDBJ databases">
        <authorList>
            <person name="Capua I."/>
            <person name="De Benedictis P."/>
            <person name="Joannis T."/>
            <person name="Lombin L.H."/>
            <person name="Cattoli G."/>
        </authorList>
    </citation>
    <scope>NUCLEOTIDE SEQUENCE [LARGE SCALE GENOMIC DNA]</scope>
    <source>
        <strain evidence="2 3">IMI 309357</strain>
    </source>
</reference>
<feature type="chain" id="PRO_5009602325" evidence="1">
    <location>
        <begin position="22"/>
        <end position="420"/>
    </location>
</feature>
<accession>A0A1G4B075</accession>
<evidence type="ECO:0000313" key="2">
    <source>
        <dbReference type="EMBL" id="OHE94819.1"/>
    </source>
</evidence>
<feature type="signal peptide" evidence="1">
    <location>
        <begin position="1"/>
        <end position="21"/>
    </location>
</feature>
<protein>
    <submittedName>
        <fullName evidence="2">Uncharacterized protein</fullName>
    </submittedName>
</protein>
<keyword evidence="3" id="KW-1185">Reference proteome</keyword>
<dbReference type="OrthoDB" id="4848108at2759"/>
<evidence type="ECO:0000256" key="1">
    <source>
        <dbReference type="SAM" id="SignalP"/>
    </source>
</evidence>
<dbReference type="RefSeq" id="XP_022471981.1">
    <property type="nucleotide sequence ID" value="XM_022621555.1"/>
</dbReference>
<keyword evidence="1" id="KW-0732">Signal</keyword>
<sequence>MIRPSVTALTVYLAYLFLIEAAGTPKIGFEIETGQMHFYNRECTKRANTAMKGHQVSGHIGKGWFLGVDTTPARAAVLQPEYDVLCNLDDTNKLESLIGHVMQSMDRIDTKQDVVIQDSEGKRDLYNPWELIFIPGLSKLSADATWDVQATAPLMLEAVQDLLIAAVQKETHPLVIQDKKWSKNLVYVQKNWLDSKYFQEATGGSDWATKDVMGFLSIMLSNIKMARELTASVFKPVRRKVYSTQGPKTLVWLMPRNSWTSVFSLVEKKLPKSVGLWEILEHLSCYQNTKDGKLRLDKNFCKGMEDNPQPNGKLQKKAWSLKGGIDPLSVKTWVESIISQPAGSPDALSAWDAKHFDGQIGAFDRLGKGFEEVLNSQREVSLWEFRGLGLSRKAGLAERVTKIQSEVVKFHKKYPHEPTS</sequence>
<evidence type="ECO:0000313" key="3">
    <source>
        <dbReference type="Proteomes" id="UP000176998"/>
    </source>
</evidence>